<dbReference type="Pfam" id="PF08387">
    <property type="entry name" value="FBD"/>
    <property type="match status" value="1"/>
</dbReference>
<dbReference type="InterPro" id="IPR032675">
    <property type="entry name" value="LRR_dom_sf"/>
</dbReference>
<dbReference type="PANTHER" id="PTHR31639">
    <property type="entry name" value="F-BOX PROTEIN-LIKE"/>
    <property type="match status" value="1"/>
</dbReference>
<protein>
    <recommendedName>
        <fullName evidence="1">FBD domain-containing protein</fullName>
    </recommendedName>
</protein>
<dbReference type="Gene3D" id="3.80.10.10">
    <property type="entry name" value="Ribonuclease Inhibitor"/>
    <property type="match status" value="1"/>
</dbReference>
<comment type="caution">
    <text evidence="2">The sequence shown here is derived from an EMBL/GenBank/DDBJ whole genome shotgun (WGS) entry which is preliminary data.</text>
</comment>
<dbReference type="SUPFAM" id="SSF81383">
    <property type="entry name" value="F-box domain"/>
    <property type="match status" value="1"/>
</dbReference>
<name>A0AAW1WSF2_RUBAR</name>
<dbReference type="PANTHER" id="PTHR31639:SF93">
    <property type="entry name" value="F-BOX_FBD_LRR PROTEIN"/>
    <property type="match status" value="1"/>
</dbReference>
<dbReference type="EMBL" id="JBEDUW010000005">
    <property type="protein sequence ID" value="KAK9927740.1"/>
    <property type="molecule type" value="Genomic_DNA"/>
</dbReference>
<proteinExistence type="predicted"/>
<dbReference type="Pfam" id="PF24758">
    <property type="entry name" value="LRR_At5g56370"/>
    <property type="match status" value="1"/>
</dbReference>
<gene>
    <name evidence="2" type="ORF">M0R45_024909</name>
</gene>
<accession>A0AAW1WSF2</accession>
<dbReference type="CDD" id="cd22160">
    <property type="entry name" value="F-box_AtFBL13-like"/>
    <property type="match status" value="1"/>
</dbReference>
<organism evidence="2 3">
    <name type="scientific">Rubus argutus</name>
    <name type="common">Southern blackberry</name>
    <dbReference type="NCBI Taxonomy" id="59490"/>
    <lineage>
        <taxon>Eukaryota</taxon>
        <taxon>Viridiplantae</taxon>
        <taxon>Streptophyta</taxon>
        <taxon>Embryophyta</taxon>
        <taxon>Tracheophyta</taxon>
        <taxon>Spermatophyta</taxon>
        <taxon>Magnoliopsida</taxon>
        <taxon>eudicotyledons</taxon>
        <taxon>Gunneridae</taxon>
        <taxon>Pentapetalae</taxon>
        <taxon>rosids</taxon>
        <taxon>fabids</taxon>
        <taxon>Rosales</taxon>
        <taxon>Rosaceae</taxon>
        <taxon>Rosoideae</taxon>
        <taxon>Rosoideae incertae sedis</taxon>
        <taxon>Rubus</taxon>
    </lineage>
</organism>
<evidence type="ECO:0000313" key="3">
    <source>
        <dbReference type="Proteomes" id="UP001457282"/>
    </source>
</evidence>
<sequence>MKRGFDRLSNLPCDVLEQFLACLPIKEAVRTSVLSRKWRYRWAMLSHLVFDEQCESTLDHSAFVNMVDRVLLLKIGPIHKFKLSHGSLRATSDIDRWILHLSRNSIKEFILHIRKGGHYTVPSCLFSCQDIIHLELFVCFLKPLPTFKGFRSLKSIYIHYVILPQDVFENLIGCSPLLESLTLIDCKGFTHLKINAPNLRYLWIQGAFEDVVLENASNLADAYICMEENVDQGHVGSSSNLLKFFVQLPQVRMLQFEEYFLKYLAAGSLPRKLPKPCLYLKLLRLNIFFDDLEDILAALCLLRSSPALQELELQSLQEEEDVVREVKSWLDDNQSCQLSQLRLVKIADFRGIKAELDFIRFLLLSSPVLESMTVKPISENGSSEILKKLVRFKRASVDAEIIYLDP</sequence>
<evidence type="ECO:0000313" key="2">
    <source>
        <dbReference type="EMBL" id="KAK9927740.1"/>
    </source>
</evidence>
<dbReference type="InterPro" id="IPR006566">
    <property type="entry name" value="FBD"/>
</dbReference>
<dbReference type="InterPro" id="IPR001810">
    <property type="entry name" value="F-box_dom"/>
</dbReference>
<dbReference type="AlphaFoldDB" id="A0AAW1WSF2"/>
<evidence type="ECO:0000259" key="1">
    <source>
        <dbReference type="SMART" id="SM00579"/>
    </source>
</evidence>
<dbReference type="InterPro" id="IPR036047">
    <property type="entry name" value="F-box-like_dom_sf"/>
</dbReference>
<keyword evidence="3" id="KW-1185">Reference proteome</keyword>
<dbReference type="Pfam" id="PF00646">
    <property type="entry name" value="F-box"/>
    <property type="match status" value="1"/>
</dbReference>
<dbReference type="SUPFAM" id="SSF52047">
    <property type="entry name" value="RNI-like"/>
    <property type="match status" value="1"/>
</dbReference>
<dbReference type="Proteomes" id="UP001457282">
    <property type="component" value="Unassembled WGS sequence"/>
</dbReference>
<dbReference type="InterPro" id="IPR055411">
    <property type="entry name" value="LRR_FXL15/At3g58940/PEG3-like"/>
</dbReference>
<reference evidence="2 3" key="1">
    <citation type="journal article" date="2023" name="G3 (Bethesda)">
        <title>A chromosome-length genome assembly and annotation of blackberry (Rubus argutus, cv. 'Hillquist').</title>
        <authorList>
            <person name="Bruna T."/>
            <person name="Aryal R."/>
            <person name="Dudchenko O."/>
            <person name="Sargent D.J."/>
            <person name="Mead D."/>
            <person name="Buti M."/>
            <person name="Cavallini A."/>
            <person name="Hytonen T."/>
            <person name="Andres J."/>
            <person name="Pham M."/>
            <person name="Weisz D."/>
            <person name="Mascagni F."/>
            <person name="Usai G."/>
            <person name="Natali L."/>
            <person name="Bassil N."/>
            <person name="Fernandez G.E."/>
            <person name="Lomsadze A."/>
            <person name="Armour M."/>
            <person name="Olukolu B."/>
            <person name="Poorten T."/>
            <person name="Britton C."/>
            <person name="Davik J."/>
            <person name="Ashrafi H."/>
            <person name="Aiden E.L."/>
            <person name="Borodovsky M."/>
            <person name="Worthington M."/>
        </authorList>
    </citation>
    <scope>NUCLEOTIDE SEQUENCE [LARGE SCALE GENOMIC DNA]</scope>
    <source>
        <strain evidence="2">PI 553951</strain>
    </source>
</reference>
<dbReference type="SMART" id="SM00579">
    <property type="entry name" value="FBD"/>
    <property type="match status" value="1"/>
</dbReference>
<feature type="domain" description="FBD" evidence="1">
    <location>
        <begin position="335"/>
        <end position="404"/>
    </location>
</feature>
<dbReference type="InterPro" id="IPR053781">
    <property type="entry name" value="F-box_AtFBL13-like"/>
</dbReference>